<evidence type="ECO:0000259" key="1">
    <source>
        <dbReference type="Pfam" id="PF20415"/>
    </source>
</evidence>
<evidence type="ECO:0000313" key="3">
    <source>
        <dbReference type="Proteomes" id="UP000757232"/>
    </source>
</evidence>
<dbReference type="EMBL" id="LNZH02000205">
    <property type="protein sequence ID" value="OCB86033.1"/>
    <property type="molecule type" value="Genomic_DNA"/>
</dbReference>
<dbReference type="OrthoDB" id="3144234at2759"/>
<dbReference type="Proteomes" id="UP000757232">
    <property type="component" value="Unassembled WGS sequence"/>
</dbReference>
<dbReference type="AlphaFoldDB" id="A0A9Q5HU44"/>
<organism evidence="2 3">
    <name type="scientific">Sanghuangporus baumii</name>
    <name type="common">Phellinus baumii</name>
    <dbReference type="NCBI Taxonomy" id="108892"/>
    <lineage>
        <taxon>Eukaryota</taxon>
        <taxon>Fungi</taxon>
        <taxon>Dikarya</taxon>
        <taxon>Basidiomycota</taxon>
        <taxon>Agaricomycotina</taxon>
        <taxon>Agaricomycetes</taxon>
        <taxon>Hymenochaetales</taxon>
        <taxon>Hymenochaetaceae</taxon>
        <taxon>Sanghuangporus</taxon>
    </lineage>
</organism>
<dbReference type="InterPro" id="IPR046522">
    <property type="entry name" value="DUF6699"/>
</dbReference>
<name>A0A9Q5HU44_SANBA</name>
<keyword evidence="3" id="KW-1185">Reference proteome</keyword>
<reference evidence="2" key="1">
    <citation type="submission" date="2016-06" db="EMBL/GenBank/DDBJ databases">
        <title>Draft Genome sequence of the fungus Inonotus baumii.</title>
        <authorList>
            <person name="Zhu H."/>
            <person name="Lin W."/>
        </authorList>
    </citation>
    <scope>NUCLEOTIDE SEQUENCE</scope>
    <source>
        <strain evidence="2">821</strain>
    </source>
</reference>
<comment type="caution">
    <text evidence="2">The sequence shown here is derived from an EMBL/GenBank/DDBJ whole genome shotgun (WGS) entry which is preliminary data.</text>
</comment>
<feature type="domain" description="DUF6699" evidence="1">
    <location>
        <begin position="24"/>
        <end position="155"/>
    </location>
</feature>
<accession>A0A9Q5HU44</accession>
<gene>
    <name evidence="2" type="ORF">A7U60_g6931</name>
</gene>
<evidence type="ECO:0000313" key="2">
    <source>
        <dbReference type="EMBL" id="OCB86033.1"/>
    </source>
</evidence>
<proteinExistence type="predicted"/>
<protein>
    <recommendedName>
        <fullName evidence="1">DUF6699 domain-containing protein</fullName>
    </recommendedName>
</protein>
<dbReference type="Pfam" id="PF20415">
    <property type="entry name" value="DUF6699"/>
    <property type="match status" value="1"/>
</dbReference>
<sequence length="171" mass="20448">MWHHVLADPLAVRLRWKPRLCSGLIYDFRVKPDRHTVTTPTPMYTDIDLFEPATEEGARHLRILIRPLPHIEFLVDVKHHYYVSVGQLLHMIYQKLHEPVSRSDLYKLSRHDYRLVMEQFKKRARSSRDRDYQLCRGPRGIDLFLGNTKFYGLQPSWRGKDVFELVMKEPH</sequence>